<protein>
    <submittedName>
        <fullName evidence="1">SFRICE_005521</fullName>
    </submittedName>
</protein>
<sequence length="100" mass="11726">MYYMHCHVFYPRRGRQRCTLRHVMPLYNVHTLFTICVISPMRPPYHKVGPVVKSIPRSTGSIAFLSRAAVAEGFIVDRLYTVTVSFMLFVQPFRFERCPE</sequence>
<evidence type="ECO:0000313" key="1">
    <source>
        <dbReference type="EMBL" id="SOQ47943.1"/>
    </source>
</evidence>
<accession>A0A2H1W4I5</accession>
<name>A0A2H1W4I5_SPOFR</name>
<gene>
    <name evidence="1" type="ORF">SFRICE_005521</name>
</gene>
<proteinExistence type="predicted"/>
<organism evidence="1">
    <name type="scientific">Spodoptera frugiperda</name>
    <name type="common">Fall armyworm</name>
    <dbReference type="NCBI Taxonomy" id="7108"/>
    <lineage>
        <taxon>Eukaryota</taxon>
        <taxon>Metazoa</taxon>
        <taxon>Ecdysozoa</taxon>
        <taxon>Arthropoda</taxon>
        <taxon>Hexapoda</taxon>
        <taxon>Insecta</taxon>
        <taxon>Pterygota</taxon>
        <taxon>Neoptera</taxon>
        <taxon>Endopterygota</taxon>
        <taxon>Lepidoptera</taxon>
        <taxon>Glossata</taxon>
        <taxon>Ditrysia</taxon>
        <taxon>Noctuoidea</taxon>
        <taxon>Noctuidae</taxon>
        <taxon>Amphipyrinae</taxon>
        <taxon>Spodoptera</taxon>
    </lineage>
</organism>
<reference evidence="1" key="1">
    <citation type="submission" date="2016-07" db="EMBL/GenBank/DDBJ databases">
        <authorList>
            <person name="Bretaudeau A."/>
        </authorList>
    </citation>
    <scope>NUCLEOTIDE SEQUENCE</scope>
    <source>
        <strain evidence="1">Rice</strain>
        <tissue evidence="1">Whole body</tissue>
    </source>
</reference>
<dbReference type="EMBL" id="ODYU01006261">
    <property type="protein sequence ID" value="SOQ47943.1"/>
    <property type="molecule type" value="Genomic_DNA"/>
</dbReference>
<dbReference type="AlphaFoldDB" id="A0A2H1W4I5"/>